<dbReference type="Pfam" id="PF00067">
    <property type="entry name" value="p450"/>
    <property type="match status" value="1"/>
</dbReference>
<dbReference type="GO" id="GO:0004497">
    <property type="term" value="F:monooxygenase activity"/>
    <property type="evidence" value="ECO:0007669"/>
    <property type="project" value="UniProtKB-KW"/>
</dbReference>
<dbReference type="GO" id="GO:0016705">
    <property type="term" value="F:oxidoreductase activity, acting on paired donors, with incorporation or reduction of molecular oxygen"/>
    <property type="evidence" value="ECO:0007669"/>
    <property type="project" value="InterPro"/>
</dbReference>
<keyword evidence="5 7" id="KW-0408">Iron</keyword>
<keyword evidence="3 7" id="KW-0479">Metal-binding</keyword>
<keyword evidence="2 7" id="KW-0349">Heme</keyword>
<evidence type="ECO:0000256" key="4">
    <source>
        <dbReference type="ARBA" id="ARBA00023002"/>
    </source>
</evidence>
<dbReference type="PROSITE" id="PS00086">
    <property type="entry name" value="CYTOCHROME_P450"/>
    <property type="match status" value="1"/>
</dbReference>
<dbReference type="AlphaFoldDB" id="A0A1H5T6T1"/>
<proteinExistence type="inferred from homology"/>
<evidence type="ECO:0000313" key="8">
    <source>
        <dbReference type="EMBL" id="SEF57868.1"/>
    </source>
</evidence>
<keyword evidence="4 7" id="KW-0560">Oxidoreductase</keyword>
<dbReference type="RefSeq" id="WP_200823667.1">
    <property type="nucleotide sequence ID" value="NZ_FNVT01000001.1"/>
</dbReference>
<keyword evidence="9" id="KW-1185">Reference proteome</keyword>
<dbReference type="GO" id="GO:0020037">
    <property type="term" value="F:heme binding"/>
    <property type="evidence" value="ECO:0007669"/>
    <property type="project" value="InterPro"/>
</dbReference>
<keyword evidence="6 7" id="KW-0503">Monooxygenase</keyword>
<evidence type="ECO:0000256" key="2">
    <source>
        <dbReference type="ARBA" id="ARBA00022617"/>
    </source>
</evidence>
<dbReference type="GO" id="GO:0005506">
    <property type="term" value="F:iron ion binding"/>
    <property type="evidence" value="ECO:0007669"/>
    <property type="project" value="InterPro"/>
</dbReference>
<name>A0A1H5T6T1_9ACTN</name>
<evidence type="ECO:0000256" key="3">
    <source>
        <dbReference type="ARBA" id="ARBA00022723"/>
    </source>
</evidence>
<evidence type="ECO:0000256" key="1">
    <source>
        <dbReference type="ARBA" id="ARBA00010617"/>
    </source>
</evidence>
<dbReference type="InterPro" id="IPR002397">
    <property type="entry name" value="Cyt_P450_B"/>
</dbReference>
<organism evidence="8 9">
    <name type="scientific">Nonomuraea solani</name>
    <dbReference type="NCBI Taxonomy" id="1144553"/>
    <lineage>
        <taxon>Bacteria</taxon>
        <taxon>Bacillati</taxon>
        <taxon>Actinomycetota</taxon>
        <taxon>Actinomycetes</taxon>
        <taxon>Streptosporangiales</taxon>
        <taxon>Streptosporangiaceae</taxon>
        <taxon>Nonomuraea</taxon>
    </lineage>
</organism>
<evidence type="ECO:0000256" key="7">
    <source>
        <dbReference type="RuleBase" id="RU000461"/>
    </source>
</evidence>
<dbReference type="InterPro" id="IPR017972">
    <property type="entry name" value="Cyt_P450_CS"/>
</dbReference>
<comment type="similarity">
    <text evidence="1 7">Belongs to the cytochrome P450 family.</text>
</comment>
<reference evidence="8 9" key="1">
    <citation type="submission" date="2016-10" db="EMBL/GenBank/DDBJ databases">
        <authorList>
            <person name="de Groot N.N."/>
        </authorList>
    </citation>
    <scope>NUCLEOTIDE SEQUENCE [LARGE SCALE GENOMIC DNA]</scope>
    <source>
        <strain evidence="8 9">CGMCC 4.7037</strain>
    </source>
</reference>
<dbReference type="PANTHER" id="PTHR46696:SF1">
    <property type="entry name" value="CYTOCHROME P450 YJIB-RELATED"/>
    <property type="match status" value="1"/>
</dbReference>
<dbReference type="InterPro" id="IPR036396">
    <property type="entry name" value="Cyt_P450_sf"/>
</dbReference>
<dbReference type="Proteomes" id="UP000236732">
    <property type="component" value="Unassembled WGS sequence"/>
</dbReference>
<dbReference type="PRINTS" id="PR00385">
    <property type="entry name" value="P450"/>
</dbReference>
<dbReference type="InterPro" id="IPR001128">
    <property type="entry name" value="Cyt_P450"/>
</dbReference>
<evidence type="ECO:0000256" key="6">
    <source>
        <dbReference type="ARBA" id="ARBA00023033"/>
    </source>
</evidence>
<evidence type="ECO:0000313" key="9">
    <source>
        <dbReference type="Proteomes" id="UP000236732"/>
    </source>
</evidence>
<sequence>MRLPIDRDPKCPFDPPQGLQGLPPMSRLEFADGHQGWLATTLEAARTVLGDPRFSARTELKHSAVRSTMPDGGRRPAPPGFFAATDPPEHTRYRRLLIGQFTVRRMRLLEPRIERIAADHLDAMAAAGPPADLVTAYALPIPSMVICELLGVPYEDHAFFQDRSLQIVTAGGDVDGAMADLGAYLHTLVRRKRAEPGDDLISGLTGDLTDEELATAAMILLVAGHETTANMLSLGTYALLTSKKKYEEGMVEELLRWLAIVHLGAPSRAALEDVEVAGEMVKKGETVALSLPMINRDPEAFEDPDTLRPDRPDARRHLSFGHGVHQCLGQQLARIELSIGYRALFDRFPALRLATTDVPLKHDAAVYGLTRLPVTWD</sequence>
<accession>A0A1H5T6T1</accession>
<dbReference type="FunFam" id="1.10.630.10:FF:000018">
    <property type="entry name" value="Cytochrome P450 monooxygenase"/>
    <property type="match status" value="1"/>
</dbReference>
<dbReference type="EMBL" id="FNVT01000001">
    <property type="protein sequence ID" value="SEF57868.1"/>
    <property type="molecule type" value="Genomic_DNA"/>
</dbReference>
<evidence type="ECO:0000256" key="5">
    <source>
        <dbReference type="ARBA" id="ARBA00023004"/>
    </source>
</evidence>
<dbReference type="PANTHER" id="PTHR46696">
    <property type="entry name" value="P450, PUTATIVE (EUROFUNG)-RELATED"/>
    <property type="match status" value="1"/>
</dbReference>
<dbReference type="Gene3D" id="1.10.630.10">
    <property type="entry name" value="Cytochrome P450"/>
    <property type="match status" value="1"/>
</dbReference>
<dbReference type="CDD" id="cd11030">
    <property type="entry name" value="CYP105-like"/>
    <property type="match status" value="1"/>
</dbReference>
<protein>
    <submittedName>
        <fullName evidence="8">Cytochrome P450</fullName>
    </submittedName>
</protein>
<dbReference type="SUPFAM" id="SSF48264">
    <property type="entry name" value="Cytochrome P450"/>
    <property type="match status" value="1"/>
</dbReference>
<gene>
    <name evidence="8" type="ORF">SAMN05444920_101118</name>
</gene>
<dbReference type="PRINTS" id="PR00359">
    <property type="entry name" value="BP450"/>
</dbReference>